<dbReference type="Proteomes" id="UP000321248">
    <property type="component" value="Unassembled WGS sequence"/>
</dbReference>
<dbReference type="PANTHER" id="PTHR10259:SF11">
    <property type="entry name" value="THIOPURINE S-METHYLTRANSFERASE"/>
    <property type="match status" value="1"/>
</dbReference>
<dbReference type="GO" id="GO:0032259">
    <property type="term" value="P:methylation"/>
    <property type="evidence" value="ECO:0007669"/>
    <property type="project" value="UniProtKB-KW"/>
</dbReference>
<evidence type="ECO:0000256" key="6">
    <source>
        <dbReference type="ARBA" id="ARBA00022603"/>
    </source>
</evidence>
<evidence type="ECO:0000313" key="11">
    <source>
        <dbReference type="Proteomes" id="UP000321248"/>
    </source>
</evidence>
<dbReference type="Pfam" id="PF05724">
    <property type="entry name" value="TPMT"/>
    <property type="match status" value="1"/>
</dbReference>
<dbReference type="NCBIfam" id="NF009732">
    <property type="entry name" value="PRK13255.1"/>
    <property type="match status" value="1"/>
</dbReference>
<sequence length="219" mass="24671">MEAEFWHARWAEGRTGWHLEEVNRLLLKHWPSLALPAEAPVLVPLCGKSLDMAWLAAEGHPVLGVELSLEACREFFAERGLDPGEAEEPGFTRVGLAHLELLAGDVFALAREHVQDIAAVYDRAALIALPEAMRRRYVEHVYGLLPAGTLGLLVTLEYPAHERDGPPFSVDETEVRALFEPRWQVDLLERRDILEHEPRFAIEGVSTLHTCVYRLSARD</sequence>
<dbReference type="InterPro" id="IPR022474">
    <property type="entry name" value="Thiopur_S-MeTfrase_Se/Te_detox"/>
</dbReference>
<evidence type="ECO:0000256" key="9">
    <source>
        <dbReference type="HAMAP-Rule" id="MF_00812"/>
    </source>
</evidence>
<comment type="similarity">
    <text evidence="3 9">Belongs to the class I-like SAM-binding methyltransferase superfamily. TPMT family.</text>
</comment>
<dbReference type="OrthoDB" id="9778208at2"/>
<keyword evidence="8 9" id="KW-0949">S-adenosyl-L-methionine</keyword>
<dbReference type="PROSITE" id="PS51585">
    <property type="entry name" value="SAM_MT_TPMT"/>
    <property type="match status" value="1"/>
</dbReference>
<evidence type="ECO:0000256" key="5">
    <source>
        <dbReference type="ARBA" id="ARBA00022490"/>
    </source>
</evidence>
<dbReference type="Gene3D" id="3.40.50.150">
    <property type="entry name" value="Vaccinia Virus protein VP39"/>
    <property type="match status" value="1"/>
</dbReference>
<dbReference type="InterPro" id="IPR008854">
    <property type="entry name" value="TPMT"/>
</dbReference>
<keyword evidence="5 9" id="KW-0963">Cytoplasm</keyword>
<feature type="binding site" evidence="9">
    <location>
        <position position="10"/>
    </location>
    <ligand>
        <name>S-adenosyl-L-methionine</name>
        <dbReference type="ChEBI" id="CHEBI:59789"/>
    </ligand>
</feature>
<evidence type="ECO:0000256" key="8">
    <source>
        <dbReference type="ARBA" id="ARBA00022691"/>
    </source>
</evidence>
<organism evidence="10 11">
    <name type="scientific">Alkalisalibacterium limincola</name>
    <dbReference type="NCBI Taxonomy" id="2699169"/>
    <lineage>
        <taxon>Bacteria</taxon>
        <taxon>Pseudomonadati</taxon>
        <taxon>Pseudomonadota</taxon>
        <taxon>Gammaproteobacteria</taxon>
        <taxon>Lysobacterales</taxon>
        <taxon>Lysobacteraceae</taxon>
        <taxon>Alkalisalibacterium</taxon>
    </lineage>
</organism>
<reference evidence="10 11" key="1">
    <citation type="submission" date="2019-08" db="EMBL/GenBank/DDBJ databases">
        <authorList>
            <person name="Karlyshev A.V."/>
        </authorList>
    </citation>
    <scope>NUCLEOTIDE SEQUENCE [LARGE SCALE GENOMIC DNA]</scope>
    <source>
        <strain evidence="10 11">Alg18-2.2</strain>
    </source>
</reference>
<gene>
    <name evidence="9" type="primary">tpm</name>
    <name evidence="10" type="ORF">FU658_09940</name>
</gene>
<comment type="catalytic activity">
    <reaction evidence="1 9">
        <text>S-adenosyl-L-methionine + a thiopurine = S-adenosyl-L-homocysteine + a thiopurine S-methylether.</text>
        <dbReference type="EC" id="2.1.1.67"/>
    </reaction>
</comment>
<dbReference type="PIRSF" id="PIRSF023956">
    <property type="entry name" value="Thiopurine_S-methyltransferase"/>
    <property type="match status" value="1"/>
</dbReference>
<dbReference type="EC" id="2.1.1.67" evidence="4 9"/>
<evidence type="ECO:0000313" key="10">
    <source>
        <dbReference type="EMBL" id="TXK62142.1"/>
    </source>
</evidence>
<proteinExistence type="inferred from homology"/>
<dbReference type="InterPro" id="IPR029063">
    <property type="entry name" value="SAM-dependent_MTases_sf"/>
</dbReference>
<evidence type="ECO:0000256" key="2">
    <source>
        <dbReference type="ARBA" id="ARBA00004496"/>
    </source>
</evidence>
<keyword evidence="11" id="KW-1185">Reference proteome</keyword>
<dbReference type="HAMAP" id="MF_00812">
    <property type="entry name" value="Thiopur_methtran"/>
    <property type="match status" value="1"/>
</dbReference>
<dbReference type="NCBIfam" id="TIGR03840">
    <property type="entry name" value="TMPT_Se_Te"/>
    <property type="match status" value="1"/>
</dbReference>
<accession>A0A5C8KPP4</accession>
<name>A0A5C8KPP4_9GAMM</name>
<dbReference type="SUPFAM" id="SSF53335">
    <property type="entry name" value="S-adenosyl-L-methionine-dependent methyltransferases"/>
    <property type="match status" value="1"/>
</dbReference>
<feature type="binding site" evidence="9">
    <location>
        <position position="66"/>
    </location>
    <ligand>
        <name>S-adenosyl-L-methionine</name>
        <dbReference type="ChEBI" id="CHEBI:59789"/>
    </ligand>
</feature>
<keyword evidence="7 9" id="KW-0808">Transferase</keyword>
<comment type="subcellular location">
    <subcellularLocation>
        <location evidence="2 9">Cytoplasm</location>
    </subcellularLocation>
</comment>
<evidence type="ECO:0000256" key="7">
    <source>
        <dbReference type="ARBA" id="ARBA00022679"/>
    </source>
</evidence>
<dbReference type="GO" id="GO:0005737">
    <property type="term" value="C:cytoplasm"/>
    <property type="evidence" value="ECO:0007669"/>
    <property type="project" value="UniProtKB-SubCell"/>
</dbReference>
<dbReference type="AlphaFoldDB" id="A0A5C8KPP4"/>
<feature type="binding site" evidence="9">
    <location>
        <position position="123"/>
    </location>
    <ligand>
        <name>S-adenosyl-L-methionine</name>
        <dbReference type="ChEBI" id="CHEBI:59789"/>
    </ligand>
</feature>
<feature type="binding site" evidence="9">
    <location>
        <position position="45"/>
    </location>
    <ligand>
        <name>S-adenosyl-L-methionine</name>
        <dbReference type="ChEBI" id="CHEBI:59789"/>
    </ligand>
</feature>
<evidence type="ECO:0000256" key="4">
    <source>
        <dbReference type="ARBA" id="ARBA00011905"/>
    </source>
</evidence>
<dbReference type="FunFam" id="3.40.50.150:FF:000101">
    <property type="entry name" value="Thiopurine S-methyltransferase"/>
    <property type="match status" value="1"/>
</dbReference>
<dbReference type="GO" id="GO:0008119">
    <property type="term" value="F:thiopurine S-methyltransferase activity"/>
    <property type="evidence" value="ECO:0007669"/>
    <property type="project" value="UniProtKB-UniRule"/>
</dbReference>
<dbReference type="PANTHER" id="PTHR10259">
    <property type="entry name" value="THIOPURINE S-METHYLTRANSFERASE"/>
    <property type="match status" value="1"/>
</dbReference>
<dbReference type="GO" id="GO:0010038">
    <property type="term" value="P:response to metal ion"/>
    <property type="evidence" value="ECO:0007669"/>
    <property type="project" value="InterPro"/>
</dbReference>
<dbReference type="RefSeq" id="WP_147891935.1">
    <property type="nucleotide sequence ID" value="NZ_VRTS01000006.1"/>
</dbReference>
<evidence type="ECO:0000256" key="3">
    <source>
        <dbReference type="ARBA" id="ARBA00008145"/>
    </source>
</evidence>
<keyword evidence="6 9" id="KW-0489">Methyltransferase</keyword>
<protein>
    <recommendedName>
        <fullName evidence="4 9">Thiopurine S-methyltransferase</fullName>
        <ecNumber evidence="4 9">2.1.1.67</ecNumber>
    </recommendedName>
    <alternativeName>
        <fullName evidence="9">Thiopurine methyltransferase</fullName>
    </alternativeName>
</protein>
<dbReference type="EMBL" id="VRTS01000006">
    <property type="protein sequence ID" value="TXK62142.1"/>
    <property type="molecule type" value="Genomic_DNA"/>
</dbReference>
<evidence type="ECO:0000256" key="1">
    <source>
        <dbReference type="ARBA" id="ARBA00000903"/>
    </source>
</evidence>
<dbReference type="InterPro" id="IPR025835">
    <property type="entry name" value="Thiopurine_S-MeTrfase"/>
</dbReference>
<comment type="caution">
    <text evidence="10">The sequence shown here is derived from an EMBL/GenBank/DDBJ whole genome shotgun (WGS) entry which is preliminary data.</text>
</comment>